<dbReference type="OrthoDB" id="9803397at2"/>
<dbReference type="GO" id="GO:0046872">
    <property type="term" value="F:metal ion binding"/>
    <property type="evidence" value="ECO:0007669"/>
    <property type="project" value="UniProtKB-KW"/>
</dbReference>
<evidence type="ECO:0000313" key="10">
    <source>
        <dbReference type="Proteomes" id="UP000798488"/>
    </source>
</evidence>
<dbReference type="AlphaFoldDB" id="A0A9D2WN70"/>
<comment type="caution">
    <text evidence="9">The sequence shown here is derived from an EMBL/GenBank/DDBJ whole genome shotgun (WGS) entry which is preliminary data.</text>
</comment>
<evidence type="ECO:0000256" key="1">
    <source>
        <dbReference type="ARBA" id="ARBA00001966"/>
    </source>
</evidence>
<dbReference type="InterPro" id="IPR050157">
    <property type="entry name" value="PSI_iron-sulfur_center"/>
</dbReference>
<dbReference type="PANTHER" id="PTHR24960">
    <property type="entry name" value="PHOTOSYSTEM I IRON-SULFUR CENTER-RELATED"/>
    <property type="match status" value="1"/>
</dbReference>
<gene>
    <name evidence="9" type="ORF">SPSYN_02335</name>
</gene>
<dbReference type="Pfam" id="PF00037">
    <property type="entry name" value="Fer4"/>
    <property type="match status" value="2"/>
</dbReference>
<keyword evidence="4" id="KW-0004">4Fe-4S</keyword>
<evidence type="ECO:0000256" key="7">
    <source>
        <dbReference type="ARBA" id="ARBA00023014"/>
    </source>
</evidence>
<evidence type="ECO:0000256" key="6">
    <source>
        <dbReference type="ARBA" id="ARBA00023004"/>
    </source>
</evidence>
<dbReference type="InterPro" id="IPR017896">
    <property type="entry name" value="4Fe4S_Fe-S-bd"/>
</dbReference>
<dbReference type="EMBL" id="LSRS01000005">
    <property type="protein sequence ID" value="KAF1084557.1"/>
    <property type="molecule type" value="Genomic_DNA"/>
</dbReference>
<comment type="cofactor">
    <cofactor evidence="1">
        <name>[4Fe-4S] cluster</name>
        <dbReference type="ChEBI" id="CHEBI:49883"/>
    </cofactor>
</comment>
<evidence type="ECO:0000256" key="3">
    <source>
        <dbReference type="ARBA" id="ARBA00013529"/>
    </source>
</evidence>
<dbReference type="PANTHER" id="PTHR24960:SF79">
    <property type="entry name" value="PHOTOSYSTEM I IRON-SULFUR CENTER"/>
    <property type="match status" value="1"/>
</dbReference>
<feature type="domain" description="4Fe-4S ferredoxin-type" evidence="8">
    <location>
        <begin position="28"/>
        <end position="55"/>
    </location>
</feature>
<reference evidence="9" key="1">
    <citation type="submission" date="2016-02" db="EMBL/GenBank/DDBJ databases">
        <title>Draft Genome Sequence of Sporotomaculum syntrophicum Strain FB, a Syntrophic Benzoate Degrader.</title>
        <authorList>
            <person name="Nobu M.K."/>
            <person name="Narihiro T."/>
            <person name="Qiu Y.-L."/>
            <person name="Ohashi A."/>
            <person name="Liu W.-T."/>
            <person name="Yuji S."/>
        </authorList>
    </citation>
    <scope>NUCLEOTIDE SEQUENCE</scope>
    <source>
        <strain evidence="9">FB</strain>
    </source>
</reference>
<dbReference type="PROSITE" id="PS51379">
    <property type="entry name" value="4FE4S_FER_2"/>
    <property type="match status" value="2"/>
</dbReference>
<keyword evidence="6" id="KW-0408">Iron</keyword>
<keyword evidence="10" id="KW-1185">Reference proteome</keyword>
<proteinExistence type="predicted"/>
<evidence type="ECO:0000313" key="9">
    <source>
        <dbReference type="EMBL" id="KAF1084557.1"/>
    </source>
</evidence>
<evidence type="ECO:0000256" key="4">
    <source>
        <dbReference type="ARBA" id="ARBA00022485"/>
    </source>
</evidence>
<sequence length="55" mass="5967">MAYKITDDCLACGTCKESCPNEAIIEGDIYTIDQEKCLECGTCIDECPTGAIIEE</sequence>
<protein>
    <recommendedName>
        <fullName evidence="3">Ferredoxin</fullName>
    </recommendedName>
</protein>
<dbReference type="RefSeq" id="WP_161822627.1">
    <property type="nucleotide sequence ID" value="NZ_LSRS01000005.1"/>
</dbReference>
<accession>A0A9D2WN70</accession>
<keyword evidence="7" id="KW-0411">Iron-sulfur</keyword>
<dbReference type="InterPro" id="IPR017900">
    <property type="entry name" value="4Fe4S_Fe_S_CS"/>
</dbReference>
<name>A0A9D2WN70_9FIRM</name>
<dbReference type="GO" id="GO:0051539">
    <property type="term" value="F:4 iron, 4 sulfur cluster binding"/>
    <property type="evidence" value="ECO:0007669"/>
    <property type="project" value="UniProtKB-KW"/>
</dbReference>
<dbReference type="Gene3D" id="3.30.70.20">
    <property type="match status" value="1"/>
</dbReference>
<keyword evidence="5" id="KW-0479">Metal-binding</keyword>
<organism evidence="9 10">
    <name type="scientific">Sporotomaculum syntrophicum</name>
    <dbReference type="NCBI Taxonomy" id="182264"/>
    <lineage>
        <taxon>Bacteria</taxon>
        <taxon>Bacillati</taxon>
        <taxon>Bacillota</taxon>
        <taxon>Clostridia</taxon>
        <taxon>Eubacteriales</taxon>
        <taxon>Desulfallaceae</taxon>
        <taxon>Sporotomaculum</taxon>
    </lineage>
</organism>
<dbReference type="Proteomes" id="UP000798488">
    <property type="component" value="Unassembled WGS sequence"/>
</dbReference>
<evidence type="ECO:0000256" key="2">
    <source>
        <dbReference type="ARBA" id="ARBA00003532"/>
    </source>
</evidence>
<dbReference type="SUPFAM" id="SSF54862">
    <property type="entry name" value="4Fe-4S ferredoxins"/>
    <property type="match status" value="1"/>
</dbReference>
<comment type="function">
    <text evidence="2">Ferredoxins are iron-sulfur proteins that transfer electrons in a wide variety of metabolic reactions.</text>
</comment>
<evidence type="ECO:0000259" key="8">
    <source>
        <dbReference type="PROSITE" id="PS51379"/>
    </source>
</evidence>
<dbReference type="PROSITE" id="PS00198">
    <property type="entry name" value="4FE4S_FER_1"/>
    <property type="match status" value="1"/>
</dbReference>
<feature type="domain" description="4Fe-4S ferredoxin-type" evidence="8">
    <location>
        <begin position="1"/>
        <end position="24"/>
    </location>
</feature>
<evidence type="ECO:0000256" key="5">
    <source>
        <dbReference type="ARBA" id="ARBA00022723"/>
    </source>
</evidence>